<comment type="caution">
    <text evidence="8">The sequence shown here is derived from an EMBL/GenBank/DDBJ whole genome shotgun (WGS) entry which is preliminary data.</text>
</comment>
<feature type="region of interest" description="Disordered" evidence="5">
    <location>
        <begin position="1"/>
        <end position="21"/>
    </location>
</feature>
<evidence type="ECO:0000259" key="6">
    <source>
        <dbReference type="PROSITE" id="PS51776"/>
    </source>
</evidence>
<evidence type="ECO:0000313" key="8">
    <source>
        <dbReference type="EMBL" id="TPP67597.1"/>
    </source>
</evidence>
<dbReference type="GO" id="GO:0005078">
    <property type="term" value="F:MAP-kinase scaffold activity"/>
    <property type="evidence" value="ECO:0007669"/>
    <property type="project" value="InterPro"/>
</dbReference>
<organism evidence="8 9">
    <name type="scientific">Fasciola gigantica</name>
    <name type="common">Giant liver fluke</name>
    <dbReference type="NCBI Taxonomy" id="46835"/>
    <lineage>
        <taxon>Eukaryota</taxon>
        <taxon>Metazoa</taxon>
        <taxon>Spiralia</taxon>
        <taxon>Lophotrochozoa</taxon>
        <taxon>Platyhelminthes</taxon>
        <taxon>Trematoda</taxon>
        <taxon>Digenea</taxon>
        <taxon>Plagiorchiida</taxon>
        <taxon>Echinostomata</taxon>
        <taxon>Echinostomatoidea</taxon>
        <taxon>Fasciolidae</taxon>
        <taxon>Fasciola</taxon>
    </lineage>
</organism>
<dbReference type="PROSITE" id="PS51777">
    <property type="entry name" value="RH2"/>
    <property type="match status" value="1"/>
</dbReference>
<comment type="subcellular location">
    <subcellularLocation>
        <location evidence="1">Cytoplasm</location>
    </subcellularLocation>
</comment>
<dbReference type="AlphaFoldDB" id="A0A504ZA99"/>
<keyword evidence="3 4" id="KW-0175">Coiled coil</keyword>
<keyword evidence="9" id="KW-1185">Reference proteome</keyword>
<dbReference type="GO" id="GO:0019894">
    <property type="term" value="F:kinesin binding"/>
    <property type="evidence" value="ECO:0007669"/>
    <property type="project" value="TreeGrafter"/>
</dbReference>
<feature type="domain" description="RH2" evidence="7">
    <location>
        <begin position="450"/>
        <end position="519"/>
    </location>
</feature>
<reference evidence="8 9" key="1">
    <citation type="submission" date="2019-04" db="EMBL/GenBank/DDBJ databases">
        <title>Annotation for the trematode Fasciola gigantica.</title>
        <authorList>
            <person name="Choi Y.-J."/>
        </authorList>
    </citation>
    <scope>NUCLEOTIDE SEQUENCE [LARGE SCALE GENOMIC DNA]</scope>
    <source>
        <strain evidence="8">Uganda_cow_1</strain>
    </source>
</reference>
<dbReference type="InterPro" id="IPR039911">
    <property type="entry name" value="JIP3/JIP4"/>
</dbReference>
<dbReference type="Pfam" id="PF16471">
    <property type="entry name" value="JIP_LZII"/>
    <property type="match status" value="1"/>
</dbReference>
<evidence type="ECO:0000259" key="7">
    <source>
        <dbReference type="PROSITE" id="PS51777"/>
    </source>
</evidence>
<dbReference type="GO" id="GO:0030159">
    <property type="term" value="F:signaling receptor complex adaptor activity"/>
    <property type="evidence" value="ECO:0007669"/>
    <property type="project" value="TreeGrafter"/>
</dbReference>
<evidence type="ECO:0000256" key="2">
    <source>
        <dbReference type="ARBA" id="ARBA00022490"/>
    </source>
</evidence>
<dbReference type="InterPro" id="IPR034744">
    <property type="entry name" value="RH2"/>
</dbReference>
<feature type="coiled-coil region" evidence="4">
    <location>
        <begin position="396"/>
        <end position="423"/>
    </location>
</feature>
<dbReference type="STRING" id="46835.A0A504ZA99"/>
<feature type="coiled-coil region" evidence="4">
    <location>
        <begin position="65"/>
        <end position="159"/>
    </location>
</feature>
<dbReference type="GO" id="GO:0005737">
    <property type="term" value="C:cytoplasm"/>
    <property type="evidence" value="ECO:0007669"/>
    <property type="project" value="UniProtKB-SubCell"/>
</dbReference>
<dbReference type="SUPFAM" id="SSF51004">
    <property type="entry name" value="C-terminal (heme d1) domain of cytochrome cd1-nitrite reductase"/>
    <property type="match status" value="1"/>
</dbReference>
<dbReference type="InterPro" id="IPR034743">
    <property type="entry name" value="RH1"/>
</dbReference>
<dbReference type="OrthoDB" id="10256043at2759"/>
<dbReference type="GO" id="GO:0008432">
    <property type="term" value="F:JUN kinase binding"/>
    <property type="evidence" value="ECO:0007669"/>
    <property type="project" value="TreeGrafter"/>
</dbReference>
<evidence type="ECO:0000256" key="4">
    <source>
        <dbReference type="SAM" id="Coils"/>
    </source>
</evidence>
<dbReference type="PANTHER" id="PTHR13886:SF4">
    <property type="entry name" value="JNK-INTERACTING PROTEIN 3"/>
    <property type="match status" value="1"/>
</dbReference>
<evidence type="ECO:0000313" key="9">
    <source>
        <dbReference type="Proteomes" id="UP000316759"/>
    </source>
</evidence>
<evidence type="ECO:0000256" key="5">
    <source>
        <dbReference type="SAM" id="MobiDB-lite"/>
    </source>
</evidence>
<evidence type="ECO:0000256" key="1">
    <source>
        <dbReference type="ARBA" id="ARBA00004496"/>
    </source>
</evidence>
<dbReference type="GO" id="GO:0016301">
    <property type="term" value="F:kinase activity"/>
    <property type="evidence" value="ECO:0007669"/>
    <property type="project" value="UniProtKB-KW"/>
</dbReference>
<dbReference type="InterPro" id="IPR011048">
    <property type="entry name" value="Haem_d1_sf"/>
</dbReference>
<dbReference type="PANTHER" id="PTHR13886">
    <property type="entry name" value="JNK/SAPK-ASSOCIATED PROTEIN"/>
    <property type="match status" value="1"/>
</dbReference>
<feature type="domain" description="RH1" evidence="6">
    <location>
        <begin position="18"/>
        <end position="106"/>
    </location>
</feature>
<dbReference type="Proteomes" id="UP000316759">
    <property type="component" value="Unassembled WGS sequence"/>
</dbReference>
<keyword evidence="8" id="KW-0418">Kinase</keyword>
<name>A0A504ZA99_FASGI</name>
<keyword evidence="2" id="KW-0963">Cytoplasm</keyword>
<proteinExistence type="predicted"/>
<dbReference type="Pfam" id="PF09744">
    <property type="entry name" value="RH1"/>
    <property type="match status" value="1"/>
</dbReference>
<sequence length="1255" mass="140708">MDYERSCNQSPAHRDLATSSTDGIISQSELIPPKIPSLASDIYRECKSLVATYGDRFLHNLMPLVVTALENLETTQSERDELQLKLTVLNDDHCHLMNEYEREKAIRKTAETNNLRLEDDIEEERKVYRSKLSEMEACLRVCELKLRNSSELVARAEEREVEWNTKYNDLHDRYTALVRSYAEYAERSRWFAHQKSEPHTSTNDQFVPSTSELRTPVWIAPDGPYRKPNLTGSPAGDSQRIIMSRSQFDLLQAHGNFAILQNPISHSAFETERQRIMRNIMETTPELRDSDNLRGLPDPSFDELSQADLISEDGTDAQSFDGSTCNQQTSGGDSSSMEMFNGVTREVNNLIKENQDLVQTKNALNVVTNDLIGRIDDLTCENLRLSSERNMLVTNSTSMVLRIKELEQQCRRLRQDLENVDLRESMYTGSMHSGDSCDDSDNSETPLSLRKRFSRIEMARVLLERNQYKEELCELQDAIRWTGALKAEQLELRKRQQRTRRSNGPRKRGRIWALFAKLFTPKTQEDDPQREQEVVHTAVLYDARSADQDVTNAVRLNCTNLSTETATRSDSRPACDIASICGSTEPRVSVHHLGPTEWLLLDQPASLNRLTNFTALLRNGSHYPYTCYVRPVCEKLTGFKLWCAVCTYREKVDSANEHVNQLVHANDRLVESTDAWETTPVRRLVDSTNSEPVGITSPSPQPAQPFKFLAANRNWELSNTIWLCSIATGSGIPLCNMLASELANHQANSVVHSVITVIDVNAPQKNLDTFVVTASTVLCMAAVPGCSTDDLQYLDSTSRWWNSVPLDLSEELLMDESGAAPYRSLYSPAHAYPTVAGIGQADYTRATGGCDAPDSTDHQRVPAHLSKSHSCQTSYLPVYPWDDPDSMHISTASVPPSARCTHETHGAEAMLSYFVERKRFFVKAAPGMVTCNNAHQGRYGAVTSTIHTTEMDTSTEVTTSSDSTQTRTFRITSAQPTVWLGCYSGDVFVHSSVAQWRNCLHAIRLPDSVTQIQYFNGRVFVSLANGQLVVFRRHPVPNRDSSCSLSALFLNGAVTSSNLHESDASGAATIQPSDSSCDSHVSVWDFTEACVITCGHLRTPVRRTIVVPPTNTIWTTYRNKIIVISALTLQLVNCTEVHSRGDPLIQSMCYSGIGVWIAVRKDPSIRLYDVFTQEHLQIVELGTILLRWLPTLKAMPSNSTSTIRRKAASIMAATLFATDEHLWIGTNLGLVVTIPFGESISHGSLRFTWTIDTYP</sequence>
<dbReference type="EMBL" id="SUNJ01000511">
    <property type="protein sequence ID" value="TPP67597.1"/>
    <property type="molecule type" value="Genomic_DNA"/>
</dbReference>
<accession>A0A504ZA99</accession>
<dbReference type="GO" id="GO:0016192">
    <property type="term" value="P:vesicle-mediated transport"/>
    <property type="evidence" value="ECO:0007669"/>
    <property type="project" value="TreeGrafter"/>
</dbReference>
<evidence type="ECO:0000256" key="3">
    <source>
        <dbReference type="ARBA" id="ARBA00023054"/>
    </source>
</evidence>
<feature type="region of interest" description="Disordered" evidence="5">
    <location>
        <begin position="315"/>
        <end position="336"/>
    </location>
</feature>
<dbReference type="InterPro" id="IPR032486">
    <property type="entry name" value="JIP_LZII"/>
</dbReference>
<dbReference type="Gene3D" id="1.20.5.1000">
    <property type="entry name" value="arf6 gtpase in complex with a specific effector, jip4"/>
    <property type="match status" value="1"/>
</dbReference>
<keyword evidence="8" id="KW-0808">Transferase</keyword>
<feature type="compositionally biased region" description="Polar residues" evidence="5">
    <location>
        <begin position="316"/>
        <end position="336"/>
    </location>
</feature>
<gene>
    <name evidence="8" type="ORF">FGIG_07616</name>
</gene>
<dbReference type="PROSITE" id="PS51776">
    <property type="entry name" value="RH1"/>
    <property type="match status" value="1"/>
</dbReference>
<dbReference type="Pfam" id="PF19056">
    <property type="entry name" value="WD40_2"/>
    <property type="match status" value="1"/>
</dbReference>
<protein>
    <submittedName>
        <fullName evidence="8">C-Jun-amino-terminal kinase-interacting protein 4</fullName>
    </submittedName>
</protein>